<evidence type="ECO:0000256" key="1">
    <source>
        <dbReference type="SAM" id="MobiDB-lite"/>
    </source>
</evidence>
<feature type="region of interest" description="Disordered" evidence="1">
    <location>
        <begin position="1"/>
        <end position="20"/>
    </location>
</feature>
<comment type="caution">
    <text evidence="2">The sequence shown here is derived from an EMBL/GenBank/DDBJ whole genome shotgun (WGS) entry which is preliminary data.</text>
</comment>
<keyword evidence="3" id="KW-1185">Reference proteome</keyword>
<dbReference type="AlphaFoldDB" id="A0A562LIJ1"/>
<accession>A0A562LIJ1</accession>
<dbReference type="EMBL" id="VLKL01000004">
    <property type="protein sequence ID" value="TWI07401.1"/>
    <property type="molecule type" value="Genomic_DNA"/>
</dbReference>
<evidence type="ECO:0000313" key="3">
    <source>
        <dbReference type="Proteomes" id="UP000317176"/>
    </source>
</evidence>
<evidence type="ECO:0000313" key="2">
    <source>
        <dbReference type="EMBL" id="TWI07401.1"/>
    </source>
</evidence>
<dbReference type="Proteomes" id="UP000317176">
    <property type="component" value="Unassembled WGS sequence"/>
</dbReference>
<gene>
    <name evidence="2" type="ORF">IQ17_01750</name>
</gene>
<protein>
    <submittedName>
        <fullName evidence="2">Uncharacterized protein</fullName>
    </submittedName>
</protein>
<name>A0A562LIJ1_9BRAD</name>
<proteinExistence type="predicted"/>
<organism evidence="2 3">
    <name type="scientific">Bradyrhizobium daqingense</name>
    <dbReference type="NCBI Taxonomy" id="993502"/>
    <lineage>
        <taxon>Bacteria</taxon>
        <taxon>Pseudomonadati</taxon>
        <taxon>Pseudomonadota</taxon>
        <taxon>Alphaproteobacteria</taxon>
        <taxon>Hyphomicrobiales</taxon>
        <taxon>Nitrobacteraceae</taxon>
        <taxon>Bradyrhizobium</taxon>
    </lineage>
</organism>
<sequence>MQRFRPMKPPTAFSCAPLQDRLPRPKSETAAILISAASAAACLPSNSYMGTTQPLKYNPITAQLNDERGWDARRRRIDRAWRPQPAIAAIAQCLMWSAFPARRARNVRKPVLSSGGRRTDCLLRKVDRCRSISSGRRKVIEIANAGRGGREACRPARHANVHMSQHGEHPTRRARTYCPNCQYIPTGT</sequence>
<reference evidence="2 3" key="1">
    <citation type="journal article" date="2015" name="Stand. Genomic Sci.">
        <title>Genomic Encyclopedia of Bacterial and Archaeal Type Strains, Phase III: the genomes of soil and plant-associated and newly described type strains.</title>
        <authorList>
            <person name="Whitman W.B."/>
            <person name="Woyke T."/>
            <person name="Klenk H.P."/>
            <person name="Zhou Y."/>
            <person name="Lilburn T.G."/>
            <person name="Beck B.J."/>
            <person name="De Vos P."/>
            <person name="Vandamme P."/>
            <person name="Eisen J.A."/>
            <person name="Garrity G."/>
            <person name="Hugenholtz P."/>
            <person name="Kyrpides N.C."/>
        </authorList>
    </citation>
    <scope>NUCLEOTIDE SEQUENCE [LARGE SCALE GENOMIC DNA]</scope>
    <source>
        <strain evidence="2 3">CGMCC 1.10947</strain>
    </source>
</reference>